<name>A0A133XE93_9RHOO</name>
<accession>A0A133XE93</accession>
<evidence type="ECO:0000313" key="1">
    <source>
        <dbReference type="EMBL" id="KXB29264.1"/>
    </source>
</evidence>
<dbReference type="STRING" id="281362.AT959_14915"/>
<keyword evidence="2" id="KW-1185">Reference proteome</keyword>
<reference evidence="1 2" key="1">
    <citation type="submission" date="2015-12" db="EMBL/GenBank/DDBJ databases">
        <title>Nitrous oxide reduction kinetics distinguish bacteria harboring typical versus atypical NosZ.</title>
        <authorList>
            <person name="Yoon S."/>
            <person name="Nissen S."/>
            <person name="Park D."/>
            <person name="Sanford R.A."/>
            <person name="Loeffler F.E."/>
        </authorList>
    </citation>
    <scope>NUCLEOTIDE SEQUENCE [LARGE SCALE GENOMIC DNA]</scope>
    <source>
        <strain evidence="1 2">ATCC BAA-841</strain>
    </source>
</reference>
<dbReference type="Proteomes" id="UP000070186">
    <property type="component" value="Unassembled WGS sequence"/>
</dbReference>
<sequence>MNTTLKRRLERLERLAGRNNGAGSTSTLIEPAANASEDQWHQFAIRKAEAEAAGRVIVAIRSVPPVRPIAYLGRVVIVPPKIPAVVEVRAILAEGNSCAH</sequence>
<dbReference type="AlphaFoldDB" id="A0A133XE93"/>
<dbReference type="RefSeq" id="WP_066884543.1">
    <property type="nucleotide sequence ID" value="NZ_LODL01000035.1"/>
</dbReference>
<gene>
    <name evidence="1" type="ORF">AT959_14915</name>
</gene>
<dbReference type="EMBL" id="LODL01000035">
    <property type="protein sequence ID" value="KXB29264.1"/>
    <property type="molecule type" value="Genomic_DNA"/>
</dbReference>
<evidence type="ECO:0000313" key="2">
    <source>
        <dbReference type="Proteomes" id="UP000070186"/>
    </source>
</evidence>
<comment type="caution">
    <text evidence="1">The sequence shown here is derived from an EMBL/GenBank/DDBJ whole genome shotgun (WGS) entry which is preliminary data.</text>
</comment>
<protein>
    <submittedName>
        <fullName evidence="1">Uncharacterized protein</fullName>
    </submittedName>
</protein>
<proteinExistence type="predicted"/>
<organism evidence="1 2">
    <name type="scientific">Dechloromonas denitrificans</name>
    <dbReference type="NCBI Taxonomy" id="281362"/>
    <lineage>
        <taxon>Bacteria</taxon>
        <taxon>Pseudomonadati</taxon>
        <taxon>Pseudomonadota</taxon>
        <taxon>Betaproteobacteria</taxon>
        <taxon>Rhodocyclales</taxon>
        <taxon>Azonexaceae</taxon>
        <taxon>Dechloromonas</taxon>
    </lineage>
</organism>